<accession>A0A1H5D077</accession>
<dbReference type="InterPro" id="IPR036412">
    <property type="entry name" value="HAD-like_sf"/>
</dbReference>
<evidence type="ECO:0000313" key="2">
    <source>
        <dbReference type="EMBL" id="SED72194.1"/>
    </source>
</evidence>
<dbReference type="Pfam" id="PF12710">
    <property type="entry name" value="HAD"/>
    <property type="match status" value="1"/>
</dbReference>
<protein>
    <submittedName>
        <fullName evidence="2">Phosphoserine phosphatase</fullName>
    </submittedName>
</protein>
<evidence type="ECO:0000256" key="1">
    <source>
        <dbReference type="SAM" id="SignalP"/>
    </source>
</evidence>
<dbReference type="AlphaFoldDB" id="A0A1H5D077"/>
<feature type="chain" id="PRO_5010216483" evidence="1">
    <location>
        <begin position="28"/>
        <end position="342"/>
    </location>
</feature>
<gene>
    <name evidence="2" type="ORF">SAMN04490185_4041</name>
</gene>
<name>A0A1H5D077_9PSED</name>
<keyword evidence="1" id="KW-0732">Signal</keyword>
<dbReference type="SUPFAM" id="SSF56784">
    <property type="entry name" value="HAD-like"/>
    <property type="match status" value="1"/>
</dbReference>
<dbReference type="CDD" id="cd01427">
    <property type="entry name" value="HAD_like"/>
    <property type="match status" value="1"/>
</dbReference>
<proteinExistence type="predicted"/>
<feature type="signal peptide" evidence="1">
    <location>
        <begin position="1"/>
        <end position="27"/>
    </location>
</feature>
<reference evidence="2 3" key="1">
    <citation type="submission" date="2016-10" db="EMBL/GenBank/DDBJ databases">
        <authorList>
            <person name="de Groot N.N."/>
        </authorList>
    </citation>
    <scope>NUCLEOTIDE SEQUENCE [LARGE SCALE GENOMIC DNA]</scope>
    <source>
        <strain evidence="2 3">BS3655</strain>
    </source>
</reference>
<dbReference type="RefSeq" id="WP_074876819.1">
    <property type="nucleotide sequence ID" value="NZ_FNTF01000002.1"/>
</dbReference>
<dbReference type="EMBL" id="FNTF01000002">
    <property type="protein sequence ID" value="SED72194.1"/>
    <property type="molecule type" value="Genomic_DNA"/>
</dbReference>
<dbReference type="Gene3D" id="3.40.50.1000">
    <property type="entry name" value="HAD superfamily/HAD-like"/>
    <property type="match status" value="1"/>
</dbReference>
<dbReference type="PANTHER" id="PTHR43344">
    <property type="entry name" value="PHOSPHOSERINE PHOSPHATASE"/>
    <property type="match status" value="1"/>
</dbReference>
<evidence type="ECO:0000313" key="3">
    <source>
        <dbReference type="Proteomes" id="UP000183114"/>
    </source>
</evidence>
<dbReference type="Proteomes" id="UP000183114">
    <property type="component" value="Unassembled WGS sequence"/>
</dbReference>
<dbReference type="InterPro" id="IPR023214">
    <property type="entry name" value="HAD_sf"/>
</dbReference>
<dbReference type="InterPro" id="IPR050582">
    <property type="entry name" value="HAD-like_SerB"/>
</dbReference>
<sequence>MTNPISLRHRYGLTLLLTLALSLPALAQTGEPLPSWNDGPAKTNIIEFVQAVTDQSGKDFVKPADRIAVFDNDGTLWSEQPMYFELLFALEEVKRTAPQHPEWKTTQPFKAVLENDHKALGESGMDGILKIFGATHTGMTTEAFDDYAKTWLSQARHPKTGKPYTEMIFQPMLEMLDYLRSQSFKTYIVSGGDTAFMRAFAEKVYGIPPEQVIGTTFVTAYQLKDGQPSILRTAKLAHNDDGPGKPESIDAVIGRRPILAFGNSDGDLQMLQWTAAGPGKRFMGLVHHTDAKREWAYDRQSQIGRLDKALDEAKTRGWTIVDMAAEWRRIYPFEAAAPEHVQ</sequence>
<organism evidence="2 3">
    <name type="scientific">Pseudomonas frederiksbergensis</name>
    <dbReference type="NCBI Taxonomy" id="104087"/>
    <lineage>
        <taxon>Bacteria</taxon>
        <taxon>Pseudomonadati</taxon>
        <taxon>Pseudomonadota</taxon>
        <taxon>Gammaproteobacteria</taxon>
        <taxon>Pseudomonadales</taxon>
        <taxon>Pseudomonadaceae</taxon>
        <taxon>Pseudomonas</taxon>
    </lineage>
</organism>